<dbReference type="Proteomes" id="UP001527866">
    <property type="component" value="Unassembled WGS sequence"/>
</dbReference>
<name>A0ABT4U2Z1_9ACTN</name>
<dbReference type="InterPro" id="IPR019734">
    <property type="entry name" value="TPR_rpt"/>
</dbReference>
<reference evidence="3 4" key="1">
    <citation type="submission" date="2023-01" db="EMBL/GenBank/DDBJ databases">
        <title>Draft genome sequence of Nocardiopsis sp. RSe5-2 isolated from halophytes.</title>
        <authorList>
            <person name="Duangmal K."/>
            <person name="Chantavorakit T."/>
        </authorList>
    </citation>
    <scope>NUCLEOTIDE SEQUENCE [LARGE SCALE GENOMIC DNA]</scope>
    <source>
        <strain evidence="3 4">RSe5-2</strain>
    </source>
</reference>
<dbReference type="InterPro" id="IPR011990">
    <property type="entry name" value="TPR-like_helical_dom_sf"/>
</dbReference>
<evidence type="ECO:0000313" key="4">
    <source>
        <dbReference type="Proteomes" id="UP001527866"/>
    </source>
</evidence>
<feature type="repeat" description="TPR" evidence="1">
    <location>
        <begin position="121"/>
        <end position="154"/>
    </location>
</feature>
<evidence type="ECO:0000313" key="3">
    <source>
        <dbReference type="EMBL" id="MDA2811290.1"/>
    </source>
</evidence>
<accession>A0ABT4U2Z1</accession>
<protein>
    <recommendedName>
        <fullName evidence="5">Tetratricopeptide repeat protein</fullName>
    </recommendedName>
</protein>
<dbReference type="Gene3D" id="1.25.40.10">
    <property type="entry name" value="Tetratricopeptide repeat domain"/>
    <property type="match status" value="1"/>
</dbReference>
<comment type="caution">
    <text evidence="3">The sequence shown here is derived from an EMBL/GenBank/DDBJ whole genome shotgun (WGS) entry which is preliminary data.</text>
</comment>
<evidence type="ECO:0000256" key="2">
    <source>
        <dbReference type="SAM" id="MobiDB-lite"/>
    </source>
</evidence>
<evidence type="ECO:0000256" key="1">
    <source>
        <dbReference type="PROSITE-ProRule" id="PRU00339"/>
    </source>
</evidence>
<sequence>MYVERASGLLAQCAHRFWEGHGTDGIGALLAEAGACYDAAETADAAADGATVAIGRSLIAEFELRLCIDVENDLNSGWDFDWDGPPLNGVEEDDEDGVSRPVAVRAAEAARAAMDADPQDPLVPVHLGHALAWLGDRDGAVAAYREALRRDPFDDQADACLEVLGAGNGPADAREADPRPSPPPRPYAFALLREEARIANSEWITAGRVFGTPAALREAAEAGLRDTGDITRDDLDDFVRLQVDVHRPGRPVAAFDLTGRVPTEPQEGPFRIDWSGVPLDEPLTPPIPPGRPVRVGSLLCF</sequence>
<dbReference type="SUPFAM" id="SSF48452">
    <property type="entry name" value="TPR-like"/>
    <property type="match status" value="1"/>
</dbReference>
<evidence type="ECO:0008006" key="5">
    <source>
        <dbReference type="Google" id="ProtNLM"/>
    </source>
</evidence>
<dbReference type="EMBL" id="JAQFWQ010000027">
    <property type="protein sequence ID" value="MDA2811290.1"/>
    <property type="molecule type" value="Genomic_DNA"/>
</dbReference>
<proteinExistence type="predicted"/>
<keyword evidence="1" id="KW-0802">TPR repeat</keyword>
<feature type="region of interest" description="Disordered" evidence="2">
    <location>
        <begin position="165"/>
        <end position="184"/>
    </location>
</feature>
<keyword evidence="4" id="KW-1185">Reference proteome</keyword>
<gene>
    <name evidence="3" type="ORF">O4J56_11665</name>
</gene>
<organism evidence="3 4">
    <name type="scientific">Nocardiopsis endophytica</name>
    <dbReference type="NCBI Taxonomy" id="3018445"/>
    <lineage>
        <taxon>Bacteria</taxon>
        <taxon>Bacillati</taxon>
        <taxon>Actinomycetota</taxon>
        <taxon>Actinomycetes</taxon>
        <taxon>Streptosporangiales</taxon>
        <taxon>Nocardiopsidaceae</taxon>
        <taxon>Nocardiopsis</taxon>
    </lineage>
</organism>
<dbReference type="PROSITE" id="PS50005">
    <property type="entry name" value="TPR"/>
    <property type="match status" value="1"/>
</dbReference>
<dbReference type="RefSeq" id="WP_270685746.1">
    <property type="nucleotide sequence ID" value="NZ_JAQFWQ010000027.1"/>
</dbReference>